<dbReference type="Pfam" id="PF00583">
    <property type="entry name" value="Acetyltransf_1"/>
    <property type="match status" value="1"/>
</dbReference>
<dbReference type="CDD" id="cd04301">
    <property type="entry name" value="NAT_SF"/>
    <property type="match status" value="1"/>
</dbReference>
<dbReference type="InterPro" id="IPR000182">
    <property type="entry name" value="GNAT_dom"/>
</dbReference>
<organism evidence="4 5">
    <name type="scientific">Polaribacter vadi</name>
    <dbReference type="NCBI Taxonomy" id="1774273"/>
    <lineage>
        <taxon>Bacteria</taxon>
        <taxon>Pseudomonadati</taxon>
        <taxon>Bacteroidota</taxon>
        <taxon>Flavobacteriia</taxon>
        <taxon>Flavobacteriales</taxon>
        <taxon>Flavobacteriaceae</taxon>
    </lineage>
</organism>
<dbReference type="Gene3D" id="3.40.630.30">
    <property type="match status" value="1"/>
</dbReference>
<reference evidence="5" key="1">
    <citation type="submission" date="2016-02" db="EMBL/GenBank/DDBJ databases">
        <authorList>
            <person name="Shin S.-K."/>
            <person name="Yi H."/>
            <person name="Kim E."/>
        </authorList>
    </citation>
    <scope>NUCLEOTIDE SEQUENCE [LARGE SCALE GENOMIC DNA]</scope>
    <source>
        <strain evidence="5">LPB0003</strain>
    </source>
</reference>
<feature type="domain" description="N-acetyltransferase" evidence="3">
    <location>
        <begin position="2"/>
        <end position="156"/>
    </location>
</feature>
<proteinExistence type="predicted"/>
<dbReference type="PROSITE" id="PS51186">
    <property type="entry name" value="GNAT"/>
    <property type="match status" value="1"/>
</dbReference>
<dbReference type="PANTHER" id="PTHR43877">
    <property type="entry name" value="AMINOALKYLPHOSPHONATE N-ACETYLTRANSFERASE-RELATED-RELATED"/>
    <property type="match status" value="1"/>
</dbReference>
<evidence type="ECO:0000313" key="4">
    <source>
        <dbReference type="EMBL" id="OBY62671.1"/>
    </source>
</evidence>
<comment type="caution">
    <text evidence="4">The sequence shown here is derived from an EMBL/GenBank/DDBJ whole genome shotgun (WGS) entry which is preliminary data.</text>
</comment>
<dbReference type="RefSeq" id="WP_065319657.1">
    <property type="nucleotide sequence ID" value="NZ_CP017477.1"/>
</dbReference>
<evidence type="ECO:0000256" key="1">
    <source>
        <dbReference type="ARBA" id="ARBA00022679"/>
    </source>
</evidence>
<dbReference type="InterPro" id="IPR016181">
    <property type="entry name" value="Acyl_CoA_acyltransferase"/>
</dbReference>
<dbReference type="KEGG" id="pob:LPB03_10990"/>
<dbReference type="Proteomes" id="UP000092584">
    <property type="component" value="Unassembled WGS sequence"/>
</dbReference>
<accession>A0A1B8TSJ8</accession>
<dbReference type="EMBL" id="LSFM01000023">
    <property type="protein sequence ID" value="OBY62671.1"/>
    <property type="molecule type" value="Genomic_DNA"/>
</dbReference>
<dbReference type="SUPFAM" id="SSF55729">
    <property type="entry name" value="Acyl-CoA N-acyltransferases (Nat)"/>
    <property type="match status" value="1"/>
</dbReference>
<protein>
    <submittedName>
        <fullName evidence="4">GNAT family acetyltransferase</fullName>
    </submittedName>
</protein>
<evidence type="ECO:0000259" key="3">
    <source>
        <dbReference type="PROSITE" id="PS51186"/>
    </source>
</evidence>
<dbReference type="GO" id="GO:0016747">
    <property type="term" value="F:acyltransferase activity, transferring groups other than amino-acyl groups"/>
    <property type="evidence" value="ECO:0007669"/>
    <property type="project" value="InterPro"/>
</dbReference>
<dbReference type="STRING" id="1774273.LPB03_10990"/>
<keyword evidence="2" id="KW-0012">Acyltransferase</keyword>
<dbReference type="AlphaFoldDB" id="A0A1B8TSJ8"/>
<evidence type="ECO:0000313" key="5">
    <source>
        <dbReference type="Proteomes" id="UP000092584"/>
    </source>
</evidence>
<keyword evidence="1 4" id="KW-0808">Transferase</keyword>
<name>A0A1B8TSJ8_9FLAO</name>
<dbReference type="OrthoDB" id="9803233at2"/>
<evidence type="ECO:0000256" key="2">
    <source>
        <dbReference type="ARBA" id="ARBA00023315"/>
    </source>
</evidence>
<dbReference type="PANTHER" id="PTHR43877:SF2">
    <property type="entry name" value="AMINOALKYLPHOSPHONATE N-ACETYLTRANSFERASE-RELATED"/>
    <property type="match status" value="1"/>
</dbReference>
<dbReference type="InterPro" id="IPR050832">
    <property type="entry name" value="Bact_Acetyltransf"/>
</dbReference>
<sequence length="156" mass="17953">MNIVRTNSESSDFINLVKQLDAYLKITDGDEHTFYNQFNNIDVLKQVVVLYDDTEINSAQLNFPVGCGAIKKFDEISVEIKRMFVVSEKRGQGFAQNIISELEIWAKELGNKKCVLETGKRQIEAIQFYKKCGYKIIPNYGQYTAMENSICFEKKL</sequence>
<keyword evidence="5" id="KW-1185">Reference proteome</keyword>
<gene>
    <name evidence="4" type="ORF">LPB3_11000</name>
</gene>